<accession>A0ABX7Y2F3</accession>
<evidence type="ECO:0000256" key="1">
    <source>
        <dbReference type="SAM" id="Phobius"/>
    </source>
</evidence>
<evidence type="ECO:0000313" key="3">
    <source>
        <dbReference type="Proteomes" id="UP000678513"/>
    </source>
</evidence>
<keyword evidence="1" id="KW-0812">Transmembrane</keyword>
<keyword evidence="1" id="KW-0472">Membrane</keyword>
<keyword evidence="3" id="KW-1185">Reference proteome</keyword>
<sequence>MNPERFVVGLTPSPTAARVSRQRSSLRLQIIFAAIFGAVLLMIWLGPQLLPGGVGQAMQNILPAWGLPAIAAFWALATLVRIGVTVFFLSRAKRDLVSLDQGTAFYIDPAGMEFVRPRQVRARWAEITALKISGPSWGAGPRLRLEVAGQEVVSIPASFLAVSPGDIDSAVRARSMGRIGLDASDLDRML</sequence>
<evidence type="ECO:0000313" key="2">
    <source>
        <dbReference type="EMBL" id="QUC07345.1"/>
    </source>
</evidence>
<feature type="transmembrane region" description="Helical" evidence="1">
    <location>
        <begin position="26"/>
        <end position="45"/>
    </location>
</feature>
<dbReference type="EMBL" id="CP072384">
    <property type="protein sequence ID" value="QUC07345.1"/>
    <property type="molecule type" value="Genomic_DNA"/>
</dbReference>
<keyword evidence="1" id="KW-1133">Transmembrane helix</keyword>
<gene>
    <name evidence="2" type="ORF">J5A65_10410</name>
</gene>
<organism evidence="2 3">
    <name type="scientific">Arachnia rubra</name>
    <dbReference type="NCBI Taxonomy" id="1547448"/>
    <lineage>
        <taxon>Bacteria</taxon>
        <taxon>Bacillati</taxon>
        <taxon>Actinomycetota</taxon>
        <taxon>Actinomycetes</taxon>
        <taxon>Propionibacteriales</taxon>
        <taxon>Propionibacteriaceae</taxon>
        <taxon>Arachnia</taxon>
    </lineage>
</organism>
<name>A0ABX7Y2F3_9ACTN</name>
<protein>
    <recommendedName>
        <fullName evidence="4">Photosystem I assembly protein Ycf4</fullName>
    </recommendedName>
</protein>
<dbReference type="RefSeq" id="WP_212321742.1">
    <property type="nucleotide sequence ID" value="NZ_AP024463.1"/>
</dbReference>
<reference evidence="2 3" key="1">
    <citation type="submission" date="2021-03" db="EMBL/GenBank/DDBJ databases">
        <title>Human Oral Microbial Genomes.</title>
        <authorList>
            <person name="Johnston C.D."/>
            <person name="Chen T."/>
            <person name="Dewhirst F.E."/>
        </authorList>
    </citation>
    <scope>NUCLEOTIDE SEQUENCE [LARGE SCALE GENOMIC DNA]</scope>
    <source>
        <strain evidence="2 3">DSMZ 100122</strain>
    </source>
</reference>
<feature type="transmembrane region" description="Helical" evidence="1">
    <location>
        <begin position="65"/>
        <end position="89"/>
    </location>
</feature>
<proteinExistence type="predicted"/>
<evidence type="ECO:0008006" key="4">
    <source>
        <dbReference type="Google" id="ProtNLM"/>
    </source>
</evidence>
<dbReference type="Proteomes" id="UP000678513">
    <property type="component" value="Chromosome"/>
</dbReference>